<evidence type="ECO:0000259" key="4">
    <source>
        <dbReference type="Pfam" id="PF18289"/>
    </source>
</evidence>
<feature type="domain" description="CCDC81 HU" evidence="3">
    <location>
        <begin position="95"/>
        <end position="175"/>
    </location>
</feature>
<dbReference type="Pfam" id="PF14908">
    <property type="entry name" value="HU-CCDC81_euk_1"/>
    <property type="match status" value="1"/>
</dbReference>
<dbReference type="InterPro" id="IPR040673">
    <property type="entry name" value="CCDC81_HU_dom_2"/>
</dbReference>
<evidence type="ECO:0000313" key="5">
    <source>
        <dbReference type="EMBL" id="CAE2321339.1"/>
    </source>
</evidence>
<feature type="coiled-coil region" evidence="1">
    <location>
        <begin position="545"/>
        <end position="603"/>
    </location>
</feature>
<dbReference type="Pfam" id="PF18289">
    <property type="entry name" value="HU-CCDC81_euk_2"/>
    <property type="match status" value="1"/>
</dbReference>
<dbReference type="InterPro" id="IPR026295">
    <property type="entry name" value="CCD81"/>
</dbReference>
<feature type="region of interest" description="Disordered" evidence="2">
    <location>
        <begin position="261"/>
        <end position="363"/>
    </location>
</feature>
<evidence type="ECO:0000256" key="1">
    <source>
        <dbReference type="SAM" id="Coils"/>
    </source>
</evidence>
<evidence type="ECO:0008006" key="6">
    <source>
        <dbReference type="Google" id="ProtNLM"/>
    </source>
</evidence>
<organism evidence="5">
    <name type="scientific">Guillardia theta</name>
    <name type="common">Cryptophyte</name>
    <name type="synonym">Cryptomonas phi</name>
    <dbReference type="NCBI Taxonomy" id="55529"/>
    <lineage>
        <taxon>Eukaryota</taxon>
        <taxon>Cryptophyceae</taxon>
        <taxon>Pyrenomonadales</taxon>
        <taxon>Geminigeraceae</taxon>
        <taxon>Guillardia</taxon>
    </lineage>
</organism>
<feature type="coiled-coil region" evidence="1">
    <location>
        <begin position="458"/>
        <end position="511"/>
    </location>
</feature>
<keyword evidence="1" id="KW-0175">Coiled coil</keyword>
<evidence type="ECO:0000259" key="3">
    <source>
        <dbReference type="Pfam" id="PF14908"/>
    </source>
</evidence>
<gene>
    <name evidence="5" type="ORF">GTHE00462_LOCUS27471</name>
</gene>
<dbReference type="EMBL" id="HBKN01035239">
    <property type="protein sequence ID" value="CAE2321339.1"/>
    <property type="molecule type" value="Transcribed_RNA"/>
</dbReference>
<proteinExistence type="predicted"/>
<dbReference type="PANTHER" id="PTHR14362">
    <property type="entry name" value="COILED-COIL DOMAIN-CONTAINING PROTEIN 81"/>
    <property type="match status" value="1"/>
</dbReference>
<dbReference type="AlphaFoldDB" id="A0A7S4U8P0"/>
<dbReference type="CDD" id="cd00298">
    <property type="entry name" value="ACD_sHsps_p23-like"/>
    <property type="match status" value="1"/>
</dbReference>
<name>A0A7S4U8P0_GUITH</name>
<accession>A0A7S4U8P0</accession>
<dbReference type="GO" id="GO:0005815">
    <property type="term" value="C:microtubule organizing center"/>
    <property type="evidence" value="ECO:0007669"/>
    <property type="project" value="TreeGrafter"/>
</dbReference>
<reference evidence="5" key="1">
    <citation type="submission" date="2021-01" db="EMBL/GenBank/DDBJ databases">
        <authorList>
            <person name="Corre E."/>
            <person name="Pelletier E."/>
            <person name="Niang G."/>
            <person name="Scheremetjew M."/>
            <person name="Finn R."/>
            <person name="Kale V."/>
            <person name="Holt S."/>
            <person name="Cochrane G."/>
            <person name="Meng A."/>
            <person name="Brown T."/>
            <person name="Cohen L."/>
        </authorList>
    </citation>
    <scope>NUCLEOTIDE SEQUENCE</scope>
    <source>
        <strain evidence="5">CCMP 2712</strain>
    </source>
</reference>
<protein>
    <recommendedName>
        <fullName evidence="6">CCDC81 HU domain-containing protein</fullName>
    </recommendedName>
</protein>
<dbReference type="InterPro" id="IPR028034">
    <property type="entry name" value="HU-CCDC81"/>
</dbReference>
<feature type="compositionally biased region" description="Polar residues" evidence="2">
    <location>
        <begin position="330"/>
        <end position="346"/>
    </location>
</feature>
<sequence>MLQGRDLEAMRTRWYENLVEMAMERTREGERAGDKFVGCCCHLTSPSWVGLRDFLLQIHALLPVKSPNCKLSVETLVSSRCYSTSPTSSRMEKIFAEVQKRPFSMKKLPKESIKNVWNSLSQVLCNTLRSGKGLALANFGVWSFHVDPLDLGTQKKTLRTPVFTLSEKFARQYNLRFSRRPSSISGSIPVRDLNLVAIANMAGESRDTVSDVLKDIVMYAGEAAMSGGSIRLEFYGVGSWTCQGGSSRFVFSPQFDGIFESHDRPRTTHGVLPPSPSVFARSRPRSSRWIPPTPPRSRPHSSGALQEQQAILSPSSDRRKATPSREELQEQANFPSRPFSNQSARSARSVERDLVATPSSGKRLRISQRGEEGEGVRVVRVEEQGLKAEELEIVIRNGELLVLQESIGLHRNFPLSSRADVEKIEAAIRQRTLEVRIPDKTQGLRSFYDSQIRERDGIKKLEEEVDTLLLEQTKKRNEAALESEKEMQDARRRARKEIEDFNRKLITQKQQRRNVFEPESCGFLLYNRTEAKSKSLPPQVLRSLLDAQVRDKKQLVEQTKEAEREQVMRETEELRISLEEEERKAREEKRNAQLARREELRQQVETLQPRLPGAFSALCNFPRRDEEAQLRELKKKEVKKVYDEVLEMVNTREMQSMQLKKTQNLQEMEEMEEIKQSIEEEQEEKRKFDITQKLTNRETWRKQINDKREKVRSQLVQGQYATSLPVGEAELGLTRSIRPEVVAA</sequence>
<feature type="compositionally biased region" description="Polar residues" evidence="2">
    <location>
        <begin position="303"/>
        <end position="315"/>
    </location>
</feature>
<evidence type="ECO:0000256" key="2">
    <source>
        <dbReference type="SAM" id="MobiDB-lite"/>
    </source>
</evidence>
<feature type="coiled-coil region" evidence="1">
    <location>
        <begin position="654"/>
        <end position="691"/>
    </location>
</feature>
<dbReference type="PANTHER" id="PTHR14362:SF2">
    <property type="entry name" value="COILED-COIL DOMAIN-CONTAINING PROTEIN 81"/>
    <property type="match status" value="1"/>
</dbReference>
<feature type="domain" description="CCDC81 HU" evidence="4">
    <location>
        <begin position="189"/>
        <end position="255"/>
    </location>
</feature>
<feature type="compositionally biased region" description="Basic and acidic residues" evidence="2">
    <location>
        <begin position="316"/>
        <end position="328"/>
    </location>
</feature>